<protein>
    <submittedName>
        <fullName evidence="2">Uncharacterized protein</fullName>
    </submittedName>
</protein>
<keyword evidence="3" id="KW-1185">Reference proteome</keyword>
<organism evidence="2 3">
    <name type="scientific">Necator americanus</name>
    <name type="common">Human hookworm</name>
    <dbReference type="NCBI Taxonomy" id="51031"/>
    <lineage>
        <taxon>Eukaryota</taxon>
        <taxon>Metazoa</taxon>
        <taxon>Ecdysozoa</taxon>
        <taxon>Nematoda</taxon>
        <taxon>Chromadorea</taxon>
        <taxon>Rhabditida</taxon>
        <taxon>Rhabditina</taxon>
        <taxon>Rhabditomorpha</taxon>
        <taxon>Strongyloidea</taxon>
        <taxon>Ancylostomatidae</taxon>
        <taxon>Bunostominae</taxon>
        <taxon>Necator</taxon>
    </lineage>
</organism>
<feature type="compositionally biased region" description="Pro residues" evidence="1">
    <location>
        <begin position="65"/>
        <end position="74"/>
    </location>
</feature>
<dbReference type="EMBL" id="JAVFWL010000003">
    <property type="protein sequence ID" value="KAK6741269.1"/>
    <property type="molecule type" value="Genomic_DNA"/>
</dbReference>
<gene>
    <name evidence="2" type="primary">Necator_chrIII.g10007</name>
    <name evidence="2" type="ORF">RB195_009242</name>
</gene>
<evidence type="ECO:0000313" key="2">
    <source>
        <dbReference type="EMBL" id="KAK6741269.1"/>
    </source>
</evidence>
<dbReference type="Proteomes" id="UP001303046">
    <property type="component" value="Unassembled WGS sequence"/>
</dbReference>
<accession>A0ABR1CSJ3</accession>
<name>A0ABR1CSJ3_NECAM</name>
<reference evidence="2 3" key="1">
    <citation type="submission" date="2023-08" db="EMBL/GenBank/DDBJ databases">
        <title>A Necator americanus chromosomal reference genome.</title>
        <authorList>
            <person name="Ilik V."/>
            <person name="Petrzelkova K.J."/>
            <person name="Pardy F."/>
            <person name="Fuh T."/>
            <person name="Niatou-Singa F.S."/>
            <person name="Gouil Q."/>
            <person name="Baker L."/>
            <person name="Ritchie M.E."/>
            <person name="Jex A.R."/>
            <person name="Gazzola D."/>
            <person name="Li H."/>
            <person name="Toshio Fujiwara R."/>
            <person name="Zhan B."/>
            <person name="Aroian R.V."/>
            <person name="Pafco B."/>
            <person name="Schwarz E.M."/>
        </authorList>
    </citation>
    <scope>NUCLEOTIDE SEQUENCE [LARGE SCALE GENOMIC DNA]</scope>
    <source>
        <strain evidence="2 3">Aroian</strain>
        <tissue evidence="2">Whole animal</tissue>
    </source>
</reference>
<sequence length="115" mass="12606">MKVLNDLLEDDDGVHLSYVTDLLLRPTEANHIIGPKRKYMWSRQVFLQAGGDEKGGVSACTGGIRPPPPPPPNLLSPAPARTHTQLENVLPDTLCDICNEGKMERKTTLIEPTPP</sequence>
<evidence type="ECO:0000256" key="1">
    <source>
        <dbReference type="SAM" id="MobiDB-lite"/>
    </source>
</evidence>
<feature type="region of interest" description="Disordered" evidence="1">
    <location>
        <begin position="52"/>
        <end position="79"/>
    </location>
</feature>
<evidence type="ECO:0000313" key="3">
    <source>
        <dbReference type="Proteomes" id="UP001303046"/>
    </source>
</evidence>
<proteinExistence type="predicted"/>
<comment type="caution">
    <text evidence="2">The sequence shown here is derived from an EMBL/GenBank/DDBJ whole genome shotgun (WGS) entry which is preliminary data.</text>
</comment>